<dbReference type="AlphaFoldDB" id="X0Z6M7"/>
<accession>X0Z6M7</accession>
<proteinExistence type="predicted"/>
<comment type="caution">
    <text evidence="1">The sequence shown here is derived from an EMBL/GenBank/DDBJ whole genome shotgun (WGS) entry which is preliminary data.</text>
</comment>
<evidence type="ECO:0000313" key="1">
    <source>
        <dbReference type="EMBL" id="GAG64754.1"/>
    </source>
</evidence>
<feature type="non-terminal residue" evidence="1">
    <location>
        <position position="92"/>
    </location>
</feature>
<name>X0Z6M7_9ZZZZ</name>
<dbReference type="EMBL" id="BART01009214">
    <property type="protein sequence ID" value="GAG64754.1"/>
    <property type="molecule type" value="Genomic_DNA"/>
</dbReference>
<reference evidence="1" key="1">
    <citation type="journal article" date="2014" name="Front. Microbiol.">
        <title>High frequency of phylogenetically diverse reductive dehalogenase-homologous genes in deep subseafloor sedimentary metagenomes.</title>
        <authorList>
            <person name="Kawai M."/>
            <person name="Futagami T."/>
            <person name="Toyoda A."/>
            <person name="Takaki Y."/>
            <person name="Nishi S."/>
            <person name="Hori S."/>
            <person name="Arai W."/>
            <person name="Tsubouchi T."/>
            <person name="Morono Y."/>
            <person name="Uchiyama I."/>
            <person name="Ito T."/>
            <person name="Fujiyama A."/>
            <person name="Inagaki F."/>
            <person name="Takami H."/>
        </authorList>
    </citation>
    <scope>NUCLEOTIDE SEQUENCE</scope>
    <source>
        <strain evidence="1">Expedition CK06-06</strain>
    </source>
</reference>
<sequence length="92" mass="10638">MPIIEEKDKKSVLEEKISKEILEKGPEKGPEQISRIKREEIEIPEVIPIEPEKQDVMTGTIISQELDGYYQVQVGERQLRIKIAVSETLFVF</sequence>
<gene>
    <name evidence="1" type="ORF">S01H4_20479</name>
</gene>
<protein>
    <submittedName>
        <fullName evidence="1">Uncharacterized protein</fullName>
    </submittedName>
</protein>
<organism evidence="1">
    <name type="scientific">marine sediment metagenome</name>
    <dbReference type="NCBI Taxonomy" id="412755"/>
    <lineage>
        <taxon>unclassified sequences</taxon>
        <taxon>metagenomes</taxon>
        <taxon>ecological metagenomes</taxon>
    </lineage>
</organism>